<sequence length="461" mass="49579">MPPPRDVDVWMGSLPQGVDGARVRAAFERASFRPTRVVVKKRAFKRDGETFGFAFVSFASGDEARRAVRALHGKELALDLDVPGGGGGGEGGGDCNGDDGDASSRTRTRFVRANLRVASETPRTMLAATSFDVSLASQLAPLDAATLASRLRALGWPRDESGEAAAREAGGDGAARLFLLRRLLSAHGEGDADASSFAGTLLPRSVRRRCVILSTREYVRAVPGETLKSAIATLSTLKWPRASHRVGVASSEYLSLSSLGFERETEDRTSTVASPPSPGQNARRRRRMRRYRAVWELARDVLASVAGDDVAAKFDGLAVTKNFSASPHRDALDVAPQFVCAFGDYYSHSRPGIEPGGVVTETETGEDGTSTVTPLSPEPGTLCVEIDRETVGAIDTRDGVACVDGRAVHWVQPGYEGTRYSLVWYRRSPHVDAQEAFACAATPRWWEGGGGDRRSWTTPIV</sequence>
<dbReference type="GeneID" id="9681931"/>
<dbReference type="InterPro" id="IPR012677">
    <property type="entry name" value="Nucleotide-bd_a/b_plait_sf"/>
</dbReference>
<dbReference type="AlphaFoldDB" id="C1MK84"/>
<evidence type="ECO:0000256" key="1">
    <source>
        <dbReference type="PROSITE-ProRule" id="PRU00176"/>
    </source>
</evidence>
<evidence type="ECO:0000313" key="4">
    <source>
        <dbReference type="EMBL" id="EEH59328.1"/>
    </source>
</evidence>
<dbReference type="STRING" id="564608.C1MK84"/>
<dbReference type="Proteomes" id="UP000001876">
    <property type="component" value="Unassembled WGS sequence"/>
</dbReference>
<dbReference type="InterPro" id="IPR000504">
    <property type="entry name" value="RRM_dom"/>
</dbReference>
<dbReference type="SMART" id="SM00360">
    <property type="entry name" value="RRM"/>
    <property type="match status" value="1"/>
</dbReference>
<gene>
    <name evidence="4" type="ORF">MICPUCDRAFT_38430</name>
</gene>
<proteinExistence type="predicted"/>
<keyword evidence="5" id="KW-1185">Reference proteome</keyword>
<evidence type="ECO:0000313" key="5">
    <source>
        <dbReference type="Proteomes" id="UP000001876"/>
    </source>
</evidence>
<dbReference type="Pfam" id="PF00076">
    <property type="entry name" value="RRM_1"/>
    <property type="match status" value="1"/>
</dbReference>
<organism evidence="5">
    <name type="scientific">Micromonas pusilla (strain CCMP1545)</name>
    <name type="common">Picoplanktonic green alga</name>
    <dbReference type="NCBI Taxonomy" id="564608"/>
    <lineage>
        <taxon>Eukaryota</taxon>
        <taxon>Viridiplantae</taxon>
        <taxon>Chlorophyta</taxon>
        <taxon>Mamiellophyceae</taxon>
        <taxon>Mamiellales</taxon>
        <taxon>Mamiellaceae</taxon>
        <taxon>Micromonas</taxon>
    </lineage>
</organism>
<dbReference type="KEGG" id="mpp:MICPUCDRAFT_38430"/>
<feature type="region of interest" description="Disordered" evidence="2">
    <location>
        <begin position="265"/>
        <end position="286"/>
    </location>
</feature>
<name>C1MK84_MICPC</name>
<dbReference type="OrthoDB" id="1728874at2759"/>
<accession>C1MK84</accession>
<reference evidence="4 5" key="1">
    <citation type="journal article" date="2009" name="Science">
        <title>Green evolution and dynamic adaptations revealed by genomes of the marine picoeukaryotes Micromonas.</title>
        <authorList>
            <person name="Worden A.Z."/>
            <person name="Lee J.H."/>
            <person name="Mock T."/>
            <person name="Rouze P."/>
            <person name="Simmons M.P."/>
            <person name="Aerts A.L."/>
            <person name="Allen A.E."/>
            <person name="Cuvelier M.L."/>
            <person name="Derelle E."/>
            <person name="Everett M.V."/>
            <person name="Foulon E."/>
            <person name="Grimwood J."/>
            <person name="Gundlach H."/>
            <person name="Henrissat B."/>
            <person name="Napoli C."/>
            <person name="McDonald S.M."/>
            <person name="Parker M.S."/>
            <person name="Rombauts S."/>
            <person name="Salamov A."/>
            <person name="Von Dassow P."/>
            <person name="Badger J.H."/>
            <person name="Coutinho P.M."/>
            <person name="Demir E."/>
            <person name="Dubchak I."/>
            <person name="Gentemann C."/>
            <person name="Eikrem W."/>
            <person name="Gready J.E."/>
            <person name="John U."/>
            <person name="Lanier W."/>
            <person name="Lindquist E.A."/>
            <person name="Lucas S."/>
            <person name="Mayer K.F."/>
            <person name="Moreau H."/>
            <person name="Not F."/>
            <person name="Otillar R."/>
            <person name="Panaud O."/>
            <person name="Pangilinan J."/>
            <person name="Paulsen I."/>
            <person name="Piegu B."/>
            <person name="Poliakov A."/>
            <person name="Robbens S."/>
            <person name="Schmutz J."/>
            <person name="Toulza E."/>
            <person name="Wyss T."/>
            <person name="Zelensky A."/>
            <person name="Zhou K."/>
            <person name="Armbrust E.V."/>
            <person name="Bhattacharya D."/>
            <person name="Goodenough U.W."/>
            <person name="Van de Peer Y."/>
            <person name="Grigoriev I.V."/>
        </authorList>
    </citation>
    <scope>NUCLEOTIDE SEQUENCE [LARGE SCALE GENOMIC DNA]</scope>
    <source>
        <strain evidence="4 5">CCMP1545</strain>
    </source>
</reference>
<evidence type="ECO:0000256" key="2">
    <source>
        <dbReference type="SAM" id="MobiDB-lite"/>
    </source>
</evidence>
<dbReference type="OMA" id="WDECKAL"/>
<dbReference type="PROSITE" id="PS50102">
    <property type="entry name" value="RRM"/>
    <property type="match status" value="1"/>
</dbReference>
<dbReference type="EMBL" id="GG663736">
    <property type="protein sequence ID" value="EEH59328.1"/>
    <property type="molecule type" value="Genomic_DNA"/>
</dbReference>
<keyword evidence="1" id="KW-0694">RNA-binding</keyword>
<dbReference type="InterPro" id="IPR035979">
    <property type="entry name" value="RBD_domain_sf"/>
</dbReference>
<dbReference type="GO" id="GO:0003723">
    <property type="term" value="F:RNA binding"/>
    <property type="evidence" value="ECO:0007669"/>
    <property type="project" value="UniProtKB-UniRule"/>
</dbReference>
<protein>
    <submittedName>
        <fullName evidence="4">Predicted protein</fullName>
    </submittedName>
</protein>
<feature type="region of interest" description="Disordered" evidence="2">
    <location>
        <begin position="81"/>
        <end position="104"/>
    </location>
</feature>
<feature type="domain" description="RRM" evidence="3">
    <location>
        <begin position="7"/>
        <end position="85"/>
    </location>
</feature>
<dbReference type="SUPFAM" id="SSF54928">
    <property type="entry name" value="RNA-binding domain, RBD"/>
    <property type="match status" value="1"/>
</dbReference>
<feature type="compositionally biased region" description="Gly residues" evidence="2">
    <location>
        <begin position="83"/>
        <end position="95"/>
    </location>
</feature>
<evidence type="ECO:0000259" key="3">
    <source>
        <dbReference type="PROSITE" id="PS50102"/>
    </source>
</evidence>
<dbReference type="CDD" id="cd00590">
    <property type="entry name" value="RRM_SF"/>
    <property type="match status" value="1"/>
</dbReference>
<dbReference type="RefSeq" id="XP_003055952.1">
    <property type="nucleotide sequence ID" value="XM_003055906.1"/>
</dbReference>
<dbReference type="Gene3D" id="3.30.70.330">
    <property type="match status" value="1"/>
</dbReference>